<name>A0A2W4SIB3_9GAMM</name>
<proteinExistence type="inferred from homology"/>
<evidence type="ECO:0000256" key="3">
    <source>
        <dbReference type="ARBA" id="ARBA00022722"/>
    </source>
</evidence>
<dbReference type="GO" id="GO:0016787">
    <property type="term" value="F:hydrolase activity"/>
    <property type="evidence" value="ECO:0007669"/>
    <property type="project" value="UniProtKB-KW"/>
</dbReference>
<evidence type="ECO:0000313" key="9">
    <source>
        <dbReference type="Proteomes" id="UP000249396"/>
    </source>
</evidence>
<evidence type="ECO:0000256" key="4">
    <source>
        <dbReference type="ARBA" id="ARBA00022759"/>
    </source>
</evidence>
<dbReference type="GO" id="GO:0003729">
    <property type="term" value="F:mRNA binding"/>
    <property type="evidence" value="ECO:0007669"/>
    <property type="project" value="InterPro"/>
</dbReference>
<evidence type="ECO:0000256" key="1">
    <source>
        <dbReference type="ARBA" id="ARBA00006620"/>
    </source>
</evidence>
<comment type="caution">
    <text evidence="8">The sequence shown here is derived from an EMBL/GenBank/DDBJ whole genome shotgun (WGS) entry which is preliminary data.</text>
</comment>
<accession>A0A2W4SIB3</accession>
<dbReference type="AlphaFoldDB" id="A0A2W4SIB3"/>
<keyword evidence="5" id="KW-0378">Hydrolase</keyword>
<evidence type="ECO:0000313" key="8">
    <source>
        <dbReference type="EMBL" id="PZN75230.1"/>
    </source>
</evidence>
<organism evidence="8 9">
    <name type="scientific">Candidatus Methylumidiphilus alinenensis</name>
    <dbReference type="NCBI Taxonomy" id="2202197"/>
    <lineage>
        <taxon>Bacteria</taxon>
        <taxon>Pseudomonadati</taxon>
        <taxon>Pseudomonadota</taxon>
        <taxon>Gammaproteobacteria</taxon>
        <taxon>Methylococcales</taxon>
        <taxon>Candidatus Methylumidiphilus</taxon>
    </lineage>
</organism>
<sequence>MSRHHPPLTCAQVKAILKVLGFEPRPQKGTSHEHWVKRQGGQLFKVTVDCPKQPFGQDLIRYMARQAGVSVKDFYAALS</sequence>
<evidence type="ECO:0000256" key="5">
    <source>
        <dbReference type="ARBA" id="ARBA00022801"/>
    </source>
</evidence>
<evidence type="ECO:0000256" key="7">
    <source>
        <dbReference type="ARBA" id="ARBA00023016"/>
    </source>
</evidence>
<evidence type="ECO:0000256" key="2">
    <source>
        <dbReference type="ARBA" id="ARBA00022649"/>
    </source>
</evidence>
<keyword evidence="4" id="KW-0255">Endonuclease</keyword>
<dbReference type="Pfam" id="PF07927">
    <property type="entry name" value="HicA_toxin"/>
    <property type="match status" value="1"/>
</dbReference>
<protein>
    <submittedName>
        <fullName evidence="8">Type II toxin-antitoxin system HicA family toxin</fullName>
    </submittedName>
</protein>
<dbReference type="SUPFAM" id="SSF54786">
    <property type="entry name" value="YcfA/nrd intein domain"/>
    <property type="match status" value="1"/>
</dbReference>
<evidence type="ECO:0000256" key="6">
    <source>
        <dbReference type="ARBA" id="ARBA00022884"/>
    </source>
</evidence>
<dbReference type="Gene3D" id="3.30.920.30">
    <property type="entry name" value="Hypothetical protein"/>
    <property type="match status" value="1"/>
</dbReference>
<keyword evidence="2" id="KW-1277">Toxin-antitoxin system</keyword>
<reference evidence="8 9" key="1">
    <citation type="journal article" date="2018" name="Aquat. Microb. Ecol.">
        <title>Gammaproteobacterial methanotrophs dominate.</title>
        <authorList>
            <person name="Rissanen A.J."/>
            <person name="Saarenheimo J."/>
            <person name="Tiirola M."/>
            <person name="Peura S."/>
            <person name="Aalto S.L."/>
            <person name="Karvinen A."/>
            <person name="Nykanen H."/>
        </authorList>
    </citation>
    <scope>NUCLEOTIDE SEQUENCE [LARGE SCALE GENOMIC DNA]</scope>
    <source>
        <strain evidence="8">AMbin10</strain>
    </source>
</reference>
<dbReference type="InterPro" id="IPR038570">
    <property type="entry name" value="HicA_sf"/>
</dbReference>
<keyword evidence="7" id="KW-0346">Stress response</keyword>
<dbReference type="GO" id="GO:0004519">
    <property type="term" value="F:endonuclease activity"/>
    <property type="evidence" value="ECO:0007669"/>
    <property type="project" value="UniProtKB-KW"/>
</dbReference>
<dbReference type="Proteomes" id="UP000249396">
    <property type="component" value="Unassembled WGS sequence"/>
</dbReference>
<dbReference type="InterPro" id="IPR012933">
    <property type="entry name" value="HicA_mRNA_interferase"/>
</dbReference>
<keyword evidence="6" id="KW-0694">RNA-binding</keyword>
<gene>
    <name evidence="8" type="ORF">DM484_19190</name>
</gene>
<comment type="similarity">
    <text evidence="1">Belongs to the HicA mRNA interferase family.</text>
</comment>
<dbReference type="EMBL" id="QJPH01000394">
    <property type="protein sequence ID" value="PZN75230.1"/>
    <property type="molecule type" value="Genomic_DNA"/>
</dbReference>
<keyword evidence="3" id="KW-0540">Nuclease</keyword>